<dbReference type="Proteomes" id="UP001189429">
    <property type="component" value="Unassembled WGS sequence"/>
</dbReference>
<feature type="domain" description="Dynein heavy chain 3 AAA+ lid" evidence="1">
    <location>
        <begin position="99"/>
        <end position="150"/>
    </location>
</feature>
<dbReference type="InterPro" id="IPR027417">
    <property type="entry name" value="P-loop_NTPase"/>
</dbReference>
<gene>
    <name evidence="2" type="ORF">PCOR1329_LOCUS80069</name>
</gene>
<sequence>EKYGAQPPIELLRQWMDTSGWYDRKTSEFRTLIDLSFLAAMGPPGAGRPFLTNRYQRHYNLIFITPFENESLQRIFTTVMQWFLGKFSGAVAGAAQSVVKATIELYTSISGGMLPTPSKPHYTFNLRDLSKVHQGICACTKKSLESADDLA</sequence>
<keyword evidence="3" id="KW-1185">Reference proteome</keyword>
<dbReference type="SUPFAM" id="SSF52540">
    <property type="entry name" value="P-loop containing nucleoside triphosphate hydrolases"/>
    <property type="match status" value="1"/>
</dbReference>
<name>A0ABN9XWT2_9DINO</name>
<dbReference type="Pfam" id="PF12775">
    <property type="entry name" value="AAA_7"/>
    <property type="match status" value="1"/>
</dbReference>
<dbReference type="Pfam" id="PF17857">
    <property type="entry name" value="AAA_lid_1"/>
    <property type="match status" value="1"/>
</dbReference>
<dbReference type="PANTHER" id="PTHR22878:SF68">
    <property type="entry name" value="DYNEIN HEAVY CHAIN 6, AXONEMAL-LIKE"/>
    <property type="match status" value="1"/>
</dbReference>
<dbReference type="InterPro" id="IPR026983">
    <property type="entry name" value="DHC"/>
</dbReference>
<proteinExistence type="predicted"/>
<dbReference type="Gene3D" id="3.40.50.300">
    <property type="entry name" value="P-loop containing nucleotide triphosphate hydrolases"/>
    <property type="match status" value="1"/>
</dbReference>
<reference evidence="2" key="1">
    <citation type="submission" date="2023-10" db="EMBL/GenBank/DDBJ databases">
        <authorList>
            <person name="Chen Y."/>
            <person name="Shah S."/>
            <person name="Dougan E. K."/>
            <person name="Thang M."/>
            <person name="Chan C."/>
        </authorList>
    </citation>
    <scope>NUCLEOTIDE SEQUENCE [LARGE SCALE GENOMIC DNA]</scope>
</reference>
<feature type="non-terminal residue" evidence="2">
    <location>
        <position position="1"/>
    </location>
</feature>
<organism evidence="2 3">
    <name type="scientific">Prorocentrum cordatum</name>
    <dbReference type="NCBI Taxonomy" id="2364126"/>
    <lineage>
        <taxon>Eukaryota</taxon>
        <taxon>Sar</taxon>
        <taxon>Alveolata</taxon>
        <taxon>Dinophyceae</taxon>
        <taxon>Prorocentrales</taxon>
        <taxon>Prorocentraceae</taxon>
        <taxon>Prorocentrum</taxon>
    </lineage>
</organism>
<feature type="non-terminal residue" evidence="2">
    <location>
        <position position="151"/>
    </location>
</feature>
<evidence type="ECO:0000313" key="2">
    <source>
        <dbReference type="EMBL" id="CAK0903891.1"/>
    </source>
</evidence>
<evidence type="ECO:0000313" key="3">
    <source>
        <dbReference type="Proteomes" id="UP001189429"/>
    </source>
</evidence>
<dbReference type="EMBL" id="CAUYUJ010021308">
    <property type="protein sequence ID" value="CAK0903891.1"/>
    <property type="molecule type" value="Genomic_DNA"/>
</dbReference>
<dbReference type="PANTHER" id="PTHR22878">
    <property type="entry name" value="DYNEIN HEAVY CHAIN 6, AXONEMAL-LIKE-RELATED"/>
    <property type="match status" value="1"/>
</dbReference>
<protein>
    <recommendedName>
        <fullName evidence="1">Dynein heavy chain 3 AAA+ lid domain-containing protein</fullName>
    </recommendedName>
</protein>
<dbReference type="Gene3D" id="1.20.920.30">
    <property type="match status" value="1"/>
</dbReference>
<evidence type="ECO:0000259" key="1">
    <source>
        <dbReference type="Pfam" id="PF17857"/>
    </source>
</evidence>
<dbReference type="InterPro" id="IPR041589">
    <property type="entry name" value="DNAH3_AAA_lid_1"/>
</dbReference>
<comment type="caution">
    <text evidence="2">The sequence shown here is derived from an EMBL/GenBank/DDBJ whole genome shotgun (WGS) entry which is preliminary data.</text>
</comment>
<accession>A0ABN9XWT2</accession>